<gene>
    <name evidence="1" type="ORF">WJX74_006148</name>
</gene>
<dbReference type="EMBL" id="JALJOS010000045">
    <property type="protein sequence ID" value="KAK9820685.1"/>
    <property type="molecule type" value="Genomic_DNA"/>
</dbReference>
<keyword evidence="2" id="KW-1185">Reference proteome</keyword>
<comment type="caution">
    <text evidence="1">The sequence shown here is derived from an EMBL/GenBank/DDBJ whole genome shotgun (WGS) entry which is preliminary data.</text>
</comment>
<protein>
    <submittedName>
        <fullName evidence="1">Uncharacterized protein</fullName>
    </submittedName>
</protein>
<dbReference type="AlphaFoldDB" id="A0AAW1QHD2"/>
<dbReference type="Proteomes" id="UP001438707">
    <property type="component" value="Unassembled WGS sequence"/>
</dbReference>
<proteinExistence type="predicted"/>
<reference evidence="1 2" key="1">
    <citation type="journal article" date="2024" name="Nat. Commun.">
        <title>Phylogenomics reveals the evolutionary origins of lichenization in chlorophyte algae.</title>
        <authorList>
            <person name="Puginier C."/>
            <person name="Libourel C."/>
            <person name="Otte J."/>
            <person name="Skaloud P."/>
            <person name="Haon M."/>
            <person name="Grisel S."/>
            <person name="Petersen M."/>
            <person name="Berrin J.G."/>
            <person name="Delaux P.M."/>
            <person name="Dal Grande F."/>
            <person name="Keller J."/>
        </authorList>
    </citation>
    <scope>NUCLEOTIDE SEQUENCE [LARGE SCALE GENOMIC DNA]</scope>
    <source>
        <strain evidence="1 2">SAG 2145</strain>
    </source>
</reference>
<sequence length="417" mass="45733">MNPWQHQLKRVPDLSNEERNALLVILNHPQQVRDPYSFFAKPERAVECLRKLLRTRGAASSSAGSIPQGLPGTALDPNHSMCLFLALLGSNENPDGAGSVRLLNAHEARIFLKTTPNTVYVVHGAEPGVDSKTHAGPVMVFASPKKKFRDPIKVPQTCRVLIVPPFSKPELLEMQSLLPSNFGLSRERITQLFPLTGPRYYLEGRIRIATEFVHALLVQRLYLGSSPSAQLNIVTQERLLETAAANGYQLESLVHRVAVKGGELNSETYPAADSAITPCIYLQSAKRSSHTLQVDALKNLKQALKSSGQQESALEAAASLMHPSRAFKKLLVVMVTTPAHFADSYKELQKSNGAQPRQVKSVMQALGTAHMIDQDQEGGALTSEPHDSGMEIDHRLPLETHQLSTGRSSIKSQHCSD</sequence>
<evidence type="ECO:0000313" key="1">
    <source>
        <dbReference type="EMBL" id="KAK9820685.1"/>
    </source>
</evidence>
<accession>A0AAW1QHD2</accession>
<organism evidence="1 2">
    <name type="scientific">Apatococcus lobatus</name>
    <dbReference type="NCBI Taxonomy" id="904363"/>
    <lineage>
        <taxon>Eukaryota</taxon>
        <taxon>Viridiplantae</taxon>
        <taxon>Chlorophyta</taxon>
        <taxon>core chlorophytes</taxon>
        <taxon>Trebouxiophyceae</taxon>
        <taxon>Chlorellales</taxon>
        <taxon>Chlorellaceae</taxon>
        <taxon>Apatococcus</taxon>
    </lineage>
</organism>
<evidence type="ECO:0000313" key="2">
    <source>
        <dbReference type="Proteomes" id="UP001438707"/>
    </source>
</evidence>
<name>A0AAW1QHD2_9CHLO</name>